<evidence type="ECO:0000313" key="1">
    <source>
        <dbReference type="EMBL" id="KAA8588945.1"/>
    </source>
</evidence>
<name>A0A5J5D8P8_9PERO</name>
<sequence>MTILRLLTPNHKYWTLQRTLCLDLDSRYQRQAMLMWVKTVYRTQFQRRWTKGQRWEILLRI</sequence>
<dbReference type="Proteomes" id="UP000327493">
    <property type="component" value="Chromosome 10"/>
</dbReference>
<proteinExistence type="predicted"/>
<gene>
    <name evidence="1" type="ORF">FQN60_010290</name>
</gene>
<keyword evidence="2" id="KW-1185">Reference proteome</keyword>
<dbReference type="AlphaFoldDB" id="A0A5J5D8P8"/>
<protein>
    <submittedName>
        <fullName evidence="1">Uncharacterized protein</fullName>
    </submittedName>
</protein>
<comment type="caution">
    <text evidence="1">The sequence shown here is derived from an EMBL/GenBank/DDBJ whole genome shotgun (WGS) entry which is preliminary data.</text>
</comment>
<organism evidence="1 2">
    <name type="scientific">Etheostoma spectabile</name>
    <name type="common">orangethroat darter</name>
    <dbReference type="NCBI Taxonomy" id="54343"/>
    <lineage>
        <taxon>Eukaryota</taxon>
        <taxon>Metazoa</taxon>
        <taxon>Chordata</taxon>
        <taxon>Craniata</taxon>
        <taxon>Vertebrata</taxon>
        <taxon>Euteleostomi</taxon>
        <taxon>Actinopterygii</taxon>
        <taxon>Neopterygii</taxon>
        <taxon>Teleostei</taxon>
        <taxon>Neoteleostei</taxon>
        <taxon>Acanthomorphata</taxon>
        <taxon>Eupercaria</taxon>
        <taxon>Perciformes</taxon>
        <taxon>Percoidei</taxon>
        <taxon>Percidae</taxon>
        <taxon>Etheostomatinae</taxon>
        <taxon>Etheostoma</taxon>
    </lineage>
</organism>
<reference evidence="1 2" key="1">
    <citation type="submission" date="2019-08" db="EMBL/GenBank/DDBJ databases">
        <title>A chromosome-level genome assembly, high-density linkage maps, and genome scans reveal the genomic architecture of hybrid incompatibilities underlying speciation via character displacement in darters (Percidae: Etheostominae).</title>
        <authorList>
            <person name="Moran R.L."/>
            <person name="Catchen J.M."/>
            <person name="Fuller R.C."/>
        </authorList>
    </citation>
    <scope>NUCLEOTIDE SEQUENCE [LARGE SCALE GENOMIC DNA]</scope>
    <source>
        <strain evidence="1">EspeVRDwgs_2016</strain>
        <tissue evidence="1">Muscle</tissue>
    </source>
</reference>
<dbReference type="EMBL" id="VOFY01000010">
    <property type="protein sequence ID" value="KAA8588945.1"/>
    <property type="molecule type" value="Genomic_DNA"/>
</dbReference>
<accession>A0A5J5D8P8</accession>
<evidence type="ECO:0000313" key="2">
    <source>
        <dbReference type="Proteomes" id="UP000327493"/>
    </source>
</evidence>